<dbReference type="PANTHER" id="PTHR11080:SF2">
    <property type="entry name" value="LD05707P"/>
    <property type="match status" value="1"/>
</dbReference>
<organism evidence="3 4">
    <name type="scientific">Enhygromyxa salina</name>
    <dbReference type="NCBI Taxonomy" id="215803"/>
    <lineage>
        <taxon>Bacteria</taxon>
        <taxon>Pseudomonadati</taxon>
        <taxon>Myxococcota</taxon>
        <taxon>Polyangia</taxon>
        <taxon>Nannocystales</taxon>
        <taxon>Nannocystaceae</taxon>
        <taxon>Enhygromyxa</taxon>
    </lineage>
</organism>
<gene>
    <name evidence="3" type="ORF">DB30_05741</name>
</gene>
<dbReference type="InterPro" id="IPR052347">
    <property type="entry name" value="Isochorismatase_Nicotinamidase"/>
</dbReference>
<reference evidence="3 4" key="1">
    <citation type="submission" date="2014-12" db="EMBL/GenBank/DDBJ databases">
        <title>Genome assembly of Enhygromyxa salina DSM 15201.</title>
        <authorList>
            <person name="Sharma G."/>
            <person name="Subramanian S."/>
        </authorList>
    </citation>
    <scope>NUCLEOTIDE SEQUENCE [LARGE SCALE GENOMIC DNA]</scope>
    <source>
        <strain evidence="3 4">DSM 15201</strain>
    </source>
</reference>
<evidence type="ECO:0000313" key="3">
    <source>
        <dbReference type="EMBL" id="KIG15314.1"/>
    </source>
</evidence>
<dbReference type="Gene3D" id="3.40.50.850">
    <property type="entry name" value="Isochorismatase-like"/>
    <property type="match status" value="1"/>
</dbReference>
<evidence type="ECO:0000313" key="4">
    <source>
        <dbReference type="Proteomes" id="UP000031599"/>
    </source>
</evidence>
<name>A0A0C1ZCA1_9BACT</name>
<evidence type="ECO:0000256" key="2">
    <source>
        <dbReference type="ARBA" id="ARBA00022801"/>
    </source>
</evidence>
<sequence length="350" mass="38881">MSTILPIPDFFDPDAAARWDYRADHQALAGHARAWIDRHQLRPAAGDPRELHLLLIDVQKDFCLPEGSLYVGGRSGTGAIDDSRRIARFIYQNMARLTRVTATLDSHFSHQIFFPSFWLDRDDQPPKPHTIVTTDAIASGELRPNPAVAGWLCRGNYTWLRQQVEHYCRELERVGKYELYLWPPHCLLGSDGHALVGVVDEARSMFSLARGMQSWIEVKGGNPLTENYSVLRPEVLSRHDGAPLAQRNTAFIETLLRADAVMIAGQAASHCVKSTIDDLLDEIVATDPKLARKVYILTDCMSAVTVPDGHGGFAADFSDQAAQAQQRFADAGMHLVRSTDPLDDWPGLSG</sequence>
<comment type="caution">
    <text evidence="3">The sequence shown here is derived from an EMBL/GenBank/DDBJ whole genome shotgun (WGS) entry which is preliminary data.</text>
</comment>
<dbReference type="PANTHER" id="PTHR11080">
    <property type="entry name" value="PYRAZINAMIDASE/NICOTINAMIDASE"/>
    <property type="match status" value="1"/>
</dbReference>
<keyword evidence="2" id="KW-0378">Hydrolase</keyword>
<evidence type="ECO:0000256" key="1">
    <source>
        <dbReference type="ARBA" id="ARBA00006336"/>
    </source>
</evidence>
<dbReference type="GO" id="GO:0016787">
    <property type="term" value="F:hydrolase activity"/>
    <property type="evidence" value="ECO:0007669"/>
    <property type="project" value="UniProtKB-KW"/>
</dbReference>
<protein>
    <submittedName>
        <fullName evidence="3">Nicotinamidase</fullName>
    </submittedName>
</protein>
<dbReference type="AlphaFoldDB" id="A0A0C1ZCA1"/>
<dbReference type="Proteomes" id="UP000031599">
    <property type="component" value="Unassembled WGS sequence"/>
</dbReference>
<proteinExistence type="inferred from homology"/>
<dbReference type="EMBL" id="JMCC02000057">
    <property type="protein sequence ID" value="KIG15314.1"/>
    <property type="molecule type" value="Genomic_DNA"/>
</dbReference>
<dbReference type="InterPro" id="IPR036380">
    <property type="entry name" value="Isochorismatase-like_sf"/>
</dbReference>
<comment type="similarity">
    <text evidence="1">Belongs to the isochorismatase family.</text>
</comment>
<dbReference type="SUPFAM" id="SSF52499">
    <property type="entry name" value="Isochorismatase-like hydrolases"/>
    <property type="match status" value="1"/>
</dbReference>
<dbReference type="RefSeq" id="WP_052551915.1">
    <property type="nucleotide sequence ID" value="NZ_JMCC02000057.1"/>
</dbReference>
<accession>A0A0C1ZCA1</accession>